<feature type="signal peptide" evidence="2">
    <location>
        <begin position="1"/>
        <end position="27"/>
    </location>
</feature>
<keyword evidence="4" id="KW-1185">Reference proteome</keyword>
<evidence type="ECO:0000256" key="1">
    <source>
        <dbReference type="SAM" id="MobiDB-lite"/>
    </source>
</evidence>
<feature type="region of interest" description="Disordered" evidence="1">
    <location>
        <begin position="78"/>
        <end position="102"/>
    </location>
</feature>
<dbReference type="AlphaFoldDB" id="A0A383V4G6"/>
<name>A0A383V4G6_TETOB</name>
<feature type="chain" id="PRO_5016871405" evidence="2">
    <location>
        <begin position="28"/>
        <end position="120"/>
    </location>
</feature>
<protein>
    <submittedName>
        <fullName evidence="3">Uncharacterized protein</fullName>
    </submittedName>
</protein>
<sequence>MKGRSVVAATLLALVLLLAEHSGHSTGQPIPPPRKDCTPGYHLCNVDTANMTVGHIGASTLHLLTSLKAHEDAEKVALGMGPAGNTGTDNAENFDPNLDLTKVGPRTGRKMLAASDVAAA</sequence>
<evidence type="ECO:0000256" key="2">
    <source>
        <dbReference type="SAM" id="SignalP"/>
    </source>
</evidence>
<proteinExistence type="predicted"/>
<evidence type="ECO:0000313" key="3">
    <source>
        <dbReference type="EMBL" id="SZX59609.1"/>
    </source>
</evidence>
<dbReference type="Proteomes" id="UP000256970">
    <property type="component" value="Unassembled WGS sequence"/>
</dbReference>
<dbReference type="EMBL" id="FNXT01000007">
    <property type="protein sequence ID" value="SZX59609.1"/>
    <property type="molecule type" value="Genomic_DNA"/>
</dbReference>
<gene>
    <name evidence="3" type="ORF">BQ4739_LOCUS217</name>
</gene>
<reference evidence="3 4" key="1">
    <citation type="submission" date="2016-10" db="EMBL/GenBank/DDBJ databases">
        <authorList>
            <person name="Cai Z."/>
        </authorList>
    </citation>
    <scope>NUCLEOTIDE SEQUENCE [LARGE SCALE GENOMIC DNA]</scope>
</reference>
<evidence type="ECO:0000313" key="4">
    <source>
        <dbReference type="Proteomes" id="UP000256970"/>
    </source>
</evidence>
<organism evidence="3 4">
    <name type="scientific">Tetradesmus obliquus</name>
    <name type="common">Green alga</name>
    <name type="synonym">Acutodesmus obliquus</name>
    <dbReference type="NCBI Taxonomy" id="3088"/>
    <lineage>
        <taxon>Eukaryota</taxon>
        <taxon>Viridiplantae</taxon>
        <taxon>Chlorophyta</taxon>
        <taxon>core chlorophytes</taxon>
        <taxon>Chlorophyceae</taxon>
        <taxon>CS clade</taxon>
        <taxon>Sphaeropleales</taxon>
        <taxon>Scenedesmaceae</taxon>
        <taxon>Tetradesmus</taxon>
    </lineage>
</organism>
<accession>A0A383V4G6</accession>
<keyword evidence="2" id="KW-0732">Signal</keyword>